<comment type="caution">
    <text evidence="1">The sequence shown here is derived from an EMBL/GenBank/DDBJ whole genome shotgun (WGS) entry which is preliminary data.</text>
</comment>
<organism evidence="1 2">
    <name type="scientific">Racocetra persica</name>
    <dbReference type="NCBI Taxonomy" id="160502"/>
    <lineage>
        <taxon>Eukaryota</taxon>
        <taxon>Fungi</taxon>
        <taxon>Fungi incertae sedis</taxon>
        <taxon>Mucoromycota</taxon>
        <taxon>Glomeromycotina</taxon>
        <taxon>Glomeromycetes</taxon>
        <taxon>Diversisporales</taxon>
        <taxon>Gigasporaceae</taxon>
        <taxon>Racocetra</taxon>
    </lineage>
</organism>
<accession>A0ACA9RY26</accession>
<name>A0ACA9RY26_9GLOM</name>
<dbReference type="EMBL" id="CAJVQC010077338">
    <property type="protein sequence ID" value="CAG8815469.1"/>
    <property type="molecule type" value="Genomic_DNA"/>
</dbReference>
<proteinExistence type="predicted"/>
<evidence type="ECO:0000313" key="1">
    <source>
        <dbReference type="EMBL" id="CAG8815469.1"/>
    </source>
</evidence>
<keyword evidence="2" id="KW-1185">Reference proteome</keyword>
<gene>
    <name evidence="1" type="ORF">RPERSI_LOCUS24229</name>
</gene>
<feature type="non-terminal residue" evidence="1">
    <location>
        <position position="1"/>
    </location>
</feature>
<reference evidence="1" key="1">
    <citation type="submission" date="2021-06" db="EMBL/GenBank/DDBJ databases">
        <authorList>
            <person name="Kallberg Y."/>
            <person name="Tangrot J."/>
            <person name="Rosling A."/>
        </authorList>
    </citation>
    <scope>NUCLEOTIDE SEQUENCE</scope>
    <source>
        <strain evidence="1">MA461A</strain>
    </source>
</reference>
<protein>
    <submittedName>
        <fullName evidence="1">11579_t:CDS:1</fullName>
    </submittedName>
</protein>
<feature type="non-terminal residue" evidence="1">
    <location>
        <position position="55"/>
    </location>
</feature>
<evidence type="ECO:0000313" key="2">
    <source>
        <dbReference type="Proteomes" id="UP000789920"/>
    </source>
</evidence>
<sequence>YGSTYRNITTEESVLSIGPRGIEEFWMTGVEQLSGRFRGYGDNARILFLFVATAV</sequence>
<dbReference type="Proteomes" id="UP000789920">
    <property type="component" value="Unassembled WGS sequence"/>
</dbReference>